<reference evidence="1" key="1">
    <citation type="submission" date="2018-05" db="EMBL/GenBank/DDBJ databases">
        <authorList>
            <person name="Lanie J.A."/>
            <person name="Ng W.-L."/>
            <person name="Kazmierczak K.M."/>
            <person name="Andrzejewski T.M."/>
            <person name="Davidsen T.M."/>
            <person name="Wayne K.J."/>
            <person name="Tettelin H."/>
            <person name="Glass J.I."/>
            <person name="Rusch D."/>
            <person name="Podicherti R."/>
            <person name="Tsui H.-C.T."/>
            <person name="Winkler M.E."/>
        </authorList>
    </citation>
    <scope>NUCLEOTIDE SEQUENCE</scope>
</reference>
<dbReference type="AlphaFoldDB" id="A0A381RE61"/>
<dbReference type="EMBL" id="UINC01001816">
    <property type="protein sequence ID" value="SUZ89474.1"/>
    <property type="molecule type" value="Genomic_DNA"/>
</dbReference>
<name>A0A381RE61_9ZZZZ</name>
<evidence type="ECO:0000313" key="1">
    <source>
        <dbReference type="EMBL" id="SUZ89474.1"/>
    </source>
</evidence>
<gene>
    <name evidence="1" type="ORF">METZ01_LOCUS42328</name>
</gene>
<feature type="non-terminal residue" evidence="1">
    <location>
        <position position="1"/>
    </location>
</feature>
<protein>
    <submittedName>
        <fullName evidence="1">Uncharacterized protein</fullName>
    </submittedName>
</protein>
<sequence length="55" mass="5953">VTSEDEIVVNAPTSFTEAQLDDLEVEFSKVESTLKALADDVDPSTVAGWLDQVEV</sequence>
<accession>A0A381RE61</accession>
<proteinExistence type="predicted"/>
<organism evidence="1">
    <name type="scientific">marine metagenome</name>
    <dbReference type="NCBI Taxonomy" id="408172"/>
    <lineage>
        <taxon>unclassified sequences</taxon>
        <taxon>metagenomes</taxon>
        <taxon>ecological metagenomes</taxon>
    </lineage>
</organism>